<comment type="caution">
    <text evidence="1">The sequence shown here is derived from an EMBL/GenBank/DDBJ whole genome shotgun (WGS) entry which is preliminary data.</text>
</comment>
<accession>A0ACC2D9A2</accession>
<evidence type="ECO:0000313" key="1">
    <source>
        <dbReference type="EMBL" id="KAJ7550933.1"/>
    </source>
</evidence>
<organism evidence="1 2">
    <name type="scientific">Diphasiastrum complanatum</name>
    <name type="common">Issler's clubmoss</name>
    <name type="synonym">Lycopodium complanatum</name>
    <dbReference type="NCBI Taxonomy" id="34168"/>
    <lineage>
        <taxon>Eukaryota</taxon>
        <taxon>Viridiplantae</taxon>
        <taxon>Streptophyta</taxon>
        <taxon>Embryophyta</taxon>
        <taxon>Tracheophyta</taxon>
        <taxon>Lycopodiopsida</taxon>
        <taxon>Lycopodiales</taxon>
        <taxon>Lycopodiaceae</taxon>
        <taxon>Lycopodioideae</taxon>
        <taxon>Diphasiastrum</taxon>
    </lineage>
</organism>
<name>A0ACC2D9A2_DIPCM</name>
<sequence length="529" mass="59823">MVRFDLRRREMEDSDAYYKLREDSDDVAISRFRPKRGKTLSARRWRAAFTPEGQLKVDKVLPRIETGGVYPSIRGEVWEFLLGCYSPNSTTEERAALRTFRREQYAKLKAECQAMDPAIGSGLVVTLPRIMEDGGPVQKHMGKSSIIEQVADSRDPIPPAITLHRSADVSGKNFSTTNFLPNHGNDSVDQVVTSLENHSTSVNETNLTDAFATDGDSMGEQAGGIKREKHGTRTSGYKESKIPEIGPLDKRIVQWELLLHQIGLDVVRTDRMLQFYEDPKNLAKLWDVLAVYAWFDEDVGYCQGMSDLCSAMVVLFPDEADAFWCFERLMLRVRENFRCNGPVLGVLKQLAVLGSVIEVVDSRLHRHLEALGGGTYMFALRMLMVLFRREFSFSDTLYLWEMMWASEFDAHTHASQGEQNYRVTLKVVKQEPRSEAAWRRGKAYSSNGKFVRRTIKYGSSKLDKESTPLAVFCAAGILEMNQRKLLKGTQGLDEVVKLLNDTTGKLDAGQACKKALKLYKVYLIKLASQ</sequence>
<gene>
    <name evidence="1" type="ORF">O6H91_07G125500</name>
</gene>
<evidence type="ECO:0000313" key="2">
    <source>
        <dbReference type="Proteomes" id="UP001162992"/>
    </source>
</evidence>
<protein>
    <submittedName>
        <fullName evidence="1">Uncharacterized protein</fullName>
    </submittedName>
</protein>
<reference evidence="2" key="1">
    <citation type="journal article" date="2024" name="Proc. Natl. Acad. Sci. U.S.A.">
        <title>Extraordinary preservation of gene collinearity over three hundred million years revealed in homosporous lycophytes.</title>
        <authorList>
            <person name="Li C."/>
            <person name="Wickell D."/>
            <person name="Kuo L.Y."/>
            <person name="Chen X."/>
            <person name="Nie B."/>
            <person name="Liao X."/>
            <person name="Peng D."/>
            <person name="Ji J."/>
            <person name="Jenkins J."/>
            <person name="Williams M."/>
            <person name="Shu S."/>
            <person name="Plott C."/>
            <person name="Barry K."/>
            <person name="Rajasekar S."/>
            <person name="Grimwood J."/>
            <person name="Han X."/>
            <person name="Sun S."/>
            <person name="Hou Z."/>
            <person name="He W."/>
            <person name="Dai G."/>
            <person name="Sun C."/>
            <person name="Schmutz J."/>
            <person name="Leebens-Mack J.H."/>
            <person name="Li F.W."/>
            <person name="Wang L."/>
        </authorList>
    </citation>
    <scope>NUCLEOTIDE SEQUENCE [LARGE SCALE GENOMIC DNA]</scope>
    <source>
        <strain evidence="2">cv. PW_Plant_1</strain>
    </source>
</reference>
<dbReference type="EMBL" id="CM055098">
    <property type="protein sequence ID" value="KAJ7550933.1"/>
    <property type="molecule type" value="Genomic_DNA"/>
</dbReference>
<proteinExistence type="predicted"/>
<dbReference type="Proteomes" id="UP001162992">
    <property type="component" value="Chromosome 7"/>
</dbReference>
<keyword evidence="2" id="KW-1185">Reference proteome</keyword>